<reference evidence="1" key="1">
    <citation type="submission" date="2018-05" db="EMBL/GenBank/DDBJ databases">
        <authorList>
            <person name="Lanie J.A."/>
            <person name="Ng W.-L."/>
            <person name="Kazmierczak K.M."/>
            <person name="Andrzejewski T.M."/>
            <person name="Davidsen T.M."/>
            <person name="Wayne K.J."/>
            <person name="Tettelin H."/>
            <person name="Glass J.I."/>
            <person name="Rusch D."/>
            <person name="Podicherti R."/>
            <person name="Tsui H.-C.T."/>
            <person name="Winkler M.E."/>
        </authorList>
    </citation>
    <scope>NUCLEOTIDE SEQUENCE</scope>
</reference>
<dbReference type="SUPFAM" id="SSF51556">
    <property type="entry name" value="Metallo-dependent hydrolases"/>
    <property type="match status" value="1"/>
</dbReference>
<evidence type="ECO:0008006" key="2">
    <source>
        <dbReference type="Google" id="ProtNLM"/>
    </source>
</evidence>
<dbReference type="PANTHER" id="PTHR43135:SF3">
    <property type="entry name" value="ALPHA-D-RIBOSE 1-METHYLPHOSPHONATE 5-TRIPHOSPHATE DIPHOSPHATASE"/>
    <property type="match status" value="1"/>
</dbReference>
<dbReference type="AlphaFoldDB" id="A0A382B4C7"/>
<dbReference type="SUPFAM" id="SSF51338">
    <property type="entry name" value="Composite domain of metallo-dependent hydrolases"/>
    <property type="match status" value="1"/>
</dbReference>
<accession>A0A382B4C7</accession>
<dbReference type="GO" id="GO:0016810">
    <property type="term" value="F:hydrolase activity, acting on carbon-nitrogen (but not peptide) bonds"/>
    <property type="evidence" value="ECO:0007669"/>
    <property type="project" value="InterPro"/>
</dbReference>
<dbReference type="InterPro" id="IPR051781">
    <property type="entry name" value="Metallo-dep_Hydrolase"/>
</dbReference>
<dbReference type="Gene3D" id="2.30.40.10">
    <property type="entry name" value="Urease, subunit C, domain 1"/>
    <property type="match status" value="1"/>
</dbReference>
<sequence>MPEWTNYFRLELMRFPFLSLTVFLLLFSLEASSRIIIENATLVDGTSSIRENMTVVLQGDEIRSIKKSGSKNITIEDKDRVIDATGKFLIPGLWDAHVHLTFIPELDYETAYKLFLMNGITSIRDTGAVLKKLQPAIDFANENPHITPRVFFSGPLIDGNPRVYKGGEPGFPELSIEVNENTDLEALVDDLIKEGVSFLKTYEMLSPSTFIR</sequence>
<feature type="non-terminal residue" evidence="1">
    <location>
        <position position="212"/>
    </location>
</feature>
<protein>
    <recommendedName>
        <fullName evidence="2">Amidohydrolase-related domain-containing protein</fullName>
    </recommendedName>
</protein>
<organism evidence="1">
    <name type="scientific">marine metagenome</name>
    <dbReference type="NCBI Taxonomy" id="408172"/>
    <lineage>
        <taxon>unclassified sequences</taxon>
        <taxon>metagenomes</taxon>
        <taxon>ecological metagenomes</taxon>
    </lineage>
</organism>
<dbReference type="Gene3D" id="3.30.110.90">
    <property type="entry name" value="Amidohydrolase"/>
    <property type="match status" value="1"/>
</dbReference>
<dbReference type="EMBL" id="UINC01028081">
    <property type="protein sequence ID" value="SVB08444.1"/>
    <property type="molecule type" value="Genomic_DNA"/>
</dbReference>
<dbReference type="PANTHER" id="PTHR43135">
    <property type="entry name" value="ALPHA-D-RIBOSE 1-METHYLPHOSPHONATE 5-TRIPHOSPHATE DIPHOSPHATASE"/>
    <property type="match status" value="1"/>
</dbReference>
<dbReference type="InterPro" id="IPR032466">
    <property type="entry name" value="Metal_Hydrolase"/>
</dbReference>
<name>A0A382B4C7_9ZZZZ</name>
<proteinExistence type="predicted"/>
<dbReference type="InterPro" id="IPR011059">
    <property type="entry name" value="Metal-dep_hydrolase_composite"/>
</dbReference>
<dbReference type="Gene3D" id="3.40.50.10910">
    <property type="entry name" value="Amidohydrolase"/>
    <property type="match status" value="1"/>
</dbReference>
<gene>
    <name evidence="1" type="ORF">METZ01_LOCUS161298</name>
</gene>
<evidence type="ECO:0000313" key="1">
    <source>
        <dbReference type="EMBL" id="SVB08444.1"/>
    </source>
</evidence>